<keyword evidence="4" id="KW-1185">Reference proteome</keyword>
<dbReference type="PANTHER" id="PTHR34598:SF3">
    <property type="entry name" value="OXIDOREDUCTASE AN1597"/>
    <property type="match status" value="1"/>
</dbReference>
<accession>A0A165DXG2</accession>
<dbReference type="InterPro" id="IPR044053">
    <property type="entry name" value="AsaB-like"/>
</dbReference>
<dbReference type="EMBL" id="KV424030">
    <property type="protein sequence ID" value="KZT53740.1"/>
    <property type="molecule type" value="Genomic_DNA"/>
</dbReference>
<protein>
    <recommendedName>
        <fullName evidence="5">Methyltransferase</fullName>
    </recommendedName>
</protein>
<dbReference type="AlphaFoldDB" id="A0A165DXG2"/>
<feature type="region of interest" description="Disordered" evidence="2">
    <location>
        <begin position="1"/>
        <end position="24"/>
    </location>
</feature>
<dbReference type="STRING" id="1353952.A0A165DXG2"/>
<organism evidence="3 4">
    <name type="scientific">Calocera cornea HHB12733</name>
    <dbReference type="NCBI Taxonomy" id="1353952"/>
    <lineage>
        <taxon>Eukaryota</taxon>
        <taxon>Fungi</taxon>
        <taxon>Dikarya</taxon>
        <taxon>Basidiomycota</taxon>
        <taxon>Agaricomycotina</taxon>
        <taxon>Dacrymycetes</taxon>
        <taxon>Dacrymycetales</taxon>
        <taxon>Dacrymycetaceae</taxon>
        <taxon>Calocera</taxon>
    </lineage>
</organism>
<sequence length="300" mass="34058">MATQTTTAPSATTSAPQGTGTFTLSNEPAFVDVELNYYTPPKDGSKPYQYITPDPTGRIPQRNWERKPYPARITNLRGHEQDVNMDETGFAFLRAATKEVAFVDDEQALQAYYQETVDLVTQHTGAQKAVIFDHTIRRRRAEPTPDTPSTRQPVPQVHVDQTPESALARVFRHLPAEEAEWRSKRRFQIVNVWRPIGAPAFDMPLALADGRTIRPGNLVPSTLKYPDRDGETFVIMHSPEYEWYYLRGMGTDEVALIKCYDSAPKEGGSQFTPHTAFEDPTKPEWAKLRQSIELRVLVFY</sequence>
<proteinExistence type="inferred from homology"/>
<dbReference type="Proteomes" id="UP000076842">
    <property type="component" value="Unassembled WGS sequence"/>
</dbReference>
<dbReference type="OrthoDB" id="412788at2759"/>
<evidence type="ECO:0000256" key="1">
    <source>
        <dbReference type="ARBA" id="ARBA00023604"/>
    </source>
</evidence>
<dbReference type="InParanoid" id="A0A165DXG2"/>
<comment type="similarity">
    <text evidence="1">Belongs to the asaB hydroxylase/desaturase family.</text>
</comment>
<evidence type="ECO:0000256" key="2">
    <source>
        <dbReference type="SAM" id="MobiDB-lite"/>
    </source>
</evidence>
<feature type="compositionally biased region" description="Low complexity" evidence="2">
    <location>
        <begin position="1"/>
        <end position="17"/>
    </location>
</feature>
<reference evidence="3 4" key="1">
    <citation type="journal article" date="2016" name="Mol. Biol. Evol.">
        <title>Comparative Genomics of Early-Diverging Mushroom-Forming Fungi Provides Insights into the Origins of Lignocellulose Decay Capabilities.</title>
        <authorList>
            <person name="Nagy L.G."/>
            <person name="Riley R."/>
            <person name="Tritt A."/>
            <person name="Adam C."/>
            <person name="Daum C."/>
            <person name="Floudas D."/>
            <person name="Sun H."/>
            <person name="Yadav J.S."/>
            <person name="Pangilinan J."/>
            <person name="Larsson K.H."/>
            <person name="Matsuura K."/>
            <person name="Barry K."/>
            <person name="Labutti K."/>
            <person name="Kuo R."/>
            <person name="Ohm R.A."/>
            <person name="Bhattacharya S.S."/>
            <person name="Shirouzu T."/>
            <person name="Yoshinaga Y."/>
            <person name="Martin F.M."/>
            <person name="Grigoriev I.V."/>
            <person name="Hibbett D.S."/>
        </authorList>
    </citation>
    <scope>NUCLEOTIDE SEQUENCE [LARGE SCALE GENOMIC DNA]</scope>
    <source>
        <strain evidence="3 4">HHB12733</strain>
    </source>
</reference>
<dbReference type="GO" id="GO:0016491">
    <property type="term" value="F:oxidoreductase activity"/>
    <property type="evidence" value="ECO:0007669"/>
    <property type="project" value="InterPro"/>
</dbReference>
<evidence type="ECO:0000313" key="4">
    <source>
        <dbReference type="Proteomes" id="UP000076842"/>
    </source>
</evidence>
<evidence type="ECO:0000313" key="3">
    <source>
        <dbReference type="EMBL" id="KZT53740.1"/>
    </source>
</evidence>
<evidence type="ECO:0008006" key="5">
    <source>
        <dbReference type="Google" id="ProtNLM"/>
    </source>
</evidence>
<gene>
    <name evidence="3" type="ORF">CALCODRAFT_486113</name>
</gene>
<name>A0A165DXG2_9BASI</name>
<feature type="region of interest" description="Disordered" evidence="2">
    <location>
        <begin position="44"/>
        <end position="63"/>
    </location>
</feature>
<dbReference type="PANTHER" id="PTHR34598">
    <property type="entry name" value="BLL6449 PROTEIN"/>
    <property type="match status" value="1"/>
</dbReference>
<dbReference type="NCBIfam" id="NF041278">
    <property type="entry name" value="CmcJ_NvfI_EfuI"/>
    <property type="match status" value="1"/>
</dbReference>